<evidence type="ECO:0000313" key="3">
    <source>
        <dbReference type="WBParaSite" id="HPBE_0000773601-mRNA-1"/>
    </source>
</evidence>
<proteinExistence type="predicted"/>
<reference evidence="3" key="2">
    <citation type="submission" date="2019-09" db="UniProtKB">
        <authorList>
            <consortium name="WormBaseParasite"/>
        </authorList>
    </citation>
    <scope>IDENTIFICATION</scope>
</reference>
<reference evidence="1 2" key="1">
    <citation type="submission" date="2018-11" db="EMBL/GenBank/DDBJ databases">
        <authorList>
            <consortium name="Pathogen Informatics"/>
        </authorList>
    </citation>
    <scope>NUCLEOTIDE SEQUENCE [LARGE SCALE GENOMIC DNA]</scope>
</reference>
<gene>
    <name evidence="1" type="ORF">HPBE_LOCUS7737</name>
</gene>
<keyword evidence="2" id="KW-1185">Reference proteome</keyword>
<protein>
    <submittedName>
        <fullName evidence="1 3">Uncharacterized protein</fullName>
    </submittedName>
</protein>
<dbReference type="WBParaSite" id="HPBE_0000773601-mRNA-1">
    <property type="protein sequence ID" value="HPBE_0000773601-mRNA-1"/>
    <property type="gene ID" value="HPBE_0000773601"/>
</dbReference>
<sequence length="72" mass="8427">MGTRCSRREAPSELWVCAHGPVYWKLFTKSTTMDSKDMVNEIEEMDLRLELIQWQRVKKILIFDNAAPIGNK</sequence>
<dbReference type="Proteomes" id="UP000050761">
    <property type="component" value="Unassembled WGS sequence"/>
</dbReference>
<name>A0A183FKP4_HELPZ</name>
<dbReference type="OrthoDB" id="9970333at2759"/>
<accession>A0A183FKP4</accession>
<dbReference type="AlphaFoldDB" id="A0A183FKP4"/>
<evidence type="ECO:0000313" key="1">
    <source>
        <dbReference type="EMBL" id="VDO73416.1"/>
    </source>
</evidence>
<dbReference type="EMBL" id="UZAH01025961">
    <property type="protein sequence ID" value="VDO73416.1"/>
    <property type="molecule type" value="Genomic_DNA"/>
</dbReference>
<evidence type="ECO:0000313" key="2">
    <source>
        <dbReference type="Proteomes" id="UP000050761"/>
    </source>
</evidence>
<organism evidence="2 3">
    <name type="scientific">Heligmosomoides polygyrus</name>
    <name type="common">Parasitic roundworm</name>
    <dbReference type="NCBI Taxonomy" id="6339"/>
    <lineage>
        <taxon>Eukaryota</taxon>
        <taxon>Metazoa</taxon>
        <taxon>Ecdysozoa</taxon>
        <taxon>Nematoda</taxon>
        <taxon>Chromadorea</taxon>
        <taxon>Rhabditida</taxon>
        <taxon>Rhabditina</taxon>
        <taxon>Rhabditomorpha</taxon>
        <taxon>Strongyloidea</taxon>
        <taxon>Heligmosomidae</taxon>
        <taxon>Heligmosomoides</taxon>
    </lineage>
</organism>
<accession>A0A3P7XHN1</accession>